<name>A0A7W7W900_9ACTN</name>
<proteinExistence type="predicted"/>
<accession>A0A7W7W900</accession>
<organism evidence="1 2">
    <name type="scientific">Streptosporangium album</name>
    <dbReference type="NCBI Taxonomy" id="47479"/>
    <lineage>
        <taxon>Bacteria</taxon>
        <taxon>Bacillati</taxon>
        <taxon>Actinomycetota</taxon>
        <taxon>Actinomycetes</taxon>
        <taxon>Streptosporangiales</taxon>
        <taxon>Streptosporangiaceae</taxon>
        <taxon>Streptosporangium</taxon>
    </lineage>
</organism>
<dbReference type="AlphaFoldDB" id="A0A7W7W900"/>
<sequence length="80" mass="8873">MKVFLARQFNYTMTVRLRAADARSAITAAEQALLTYQEGAIAAAITVRPASIDRDERLYRRRTYATTLLGGVSEKNASYG</sequence>
<reference evidence="1 2" key="1">
    <citation type="submission" date="2020-08" db="EMBL/GenBank/DDBJ databases">
        <title>Sequencing the genomes of 1000 actinobacteria strains.</title>
        <authorList>
            <person name="Klenk H.-P."/>
        </authorList>
    </citation>
    <scope>NUCLEOTIDE SEQUENCE [LARGE SCALE GENOMIC DNA]</scope>
    <source>
        <strain evidence="1 2">DSM 43023</strain>
    </source>
</reference>
<gene>
    <name evidence="1" type="ORF">FHR32_003167</name>
</gene>
<keyword evidence="2" id="KW-1185">Reference proteome</keyword>
<dbReference type="Proteomes" id="UP000534286">
    <property type="component" value="Unassembled WGS sequence"/>
</dbReference>
<evidence type="ECO:0000313" key="2">
    <source>
        <dbReference type="Proteomes" id="UP000534286"/>
    </source>
</evidence>
<dbReference type="EMBL" id="JACHJU010000001">
    <property type="protein sequence ID" value="MBB4938862.1"/>
    <property type="molecule type" value="Genomic_DNA"/>
</dbReference>
<protein>
    <submittedName>
        <fullName evidence="1">Uncharacterized protein</fullName>
    </submittedName>
</protein>
<dbReference type="RefSeq" id="WP_184754976.1">
    <property type="nucleotide sequence ID" value="NZ_BAABEK010000061.1"/>
</dbReference>
<comment type="caution">
    <text evidence="1">The sequence shown here is derived from an EMBL/GenBank/DDBJ whole genome shotgun (WGS) entry which is preliminary data.</text>
</comment>
<evidence type="ECO:0000313" key="1">
    <source>
        <dbReference type="EMBL" id="MBB4938862.1"/>
    </source>
</evidence>